<dbReference type="Proteomes" id="UP000031980">
    <property type="component" value="Unassembled WGS sequence"/>
</dbReference>
<evidence type="ECO:0000256" key="4">
    <source>
        <dbReference type="ARBA" id="ARBA00022617"/>
    </source>
</evidence>
<dbReference type="SMART" id="SM00729">
    <property type="entry name" value="Elp3"/>
    <property type="match status" value="1"/>
</dbReference>
<evidence type="ECO:0000256" key="9">
    <source>
        <dbReference type="ARBA" id="ARBA00023186"/>
    </source>
</evidence>
<keyword evidence="4 10" id="KW-0349">Heme</keyword>
<keyword evidence="5 10" id="KW-0949">S-adenosyl-L-methionine</keyword>
<evidence type="ECO:0000256" key="6">
    <source>
        <dbReference type="ARBA" id="ARBA00022723"/>
    </source>
</evidence>
<dbReference type="Pfam" id="PF04055">
    <property type="entry name" value="Radical_SAM"/>
    <property type="match status" value="1"/>
</dbReference>
<dbReference type="SFLD" id="SFLDG01082">
    <property type="entry name" value="B12-binding_domain_containing"/>
    <property type="match status" value="1"/>
</dbReference>
<dbReference type="Gene3D" id="3.20.20.70">
    <property type="entry name" value="Aldolase class I"/>
    <property type="match status" value="1"/>
</dbReference>
<dbReference type="Pfam" id="PF06969">
    <property type="entry name" value="HemN_C"/>
    <property type="match status" value="1"/>
</dbReference>
<dbReference type="OrthoDB" id="9808022at2"/>
<dbReference type="AlphaFoldDB" id="A0A0C3RDS6"/>
<keyword evidence="8 10" id="KW-0411">Iron-sulfur</keyword>
<evidence type="ECO:0000256" key="8">
    <source>
        <dbReference type="ARBA" id="ARBA00023014"/>
    </source>
</evidence>
<name>A0A0C3RDS6_9PORP</name>
<dbReference type="PANTHER" id="PTHR13932">
    <property type="entry name" value="COPROPORPHYRINIGEN III OXIDASE"/>
    <property type="match status" value="1"/>
</dbReference>
<evidence type="ECO:0000313" key="15">
    <source>
        <dbReference type="Proteomes" id="UP000031980"/>
    </source>
</evidence>
<gene>
    <name evidence="12" type="ORF">BA92_09755</name>
    <name evidence="13" type="ORF">IE90_07570</name>
</gene>
<keyword evidence="10" id="KW-0004">4Fe-4S</keyword>
<dbReference type="PANTHER" id="PTHR13932:SF5">
    <property type="entry name" value="RADICAL S-ADENOSYL METHIONINE DOMAIN-CONTAINING PROTEIN 1, MITOCHONDRIAL"/>
    <property type="match status" value="1"/>
</dbReference>
<keyword evidence="10" id="KW-0963">Cytoplasm</keyword>
<evidence type="ECO:0000313" key="14">
    <source>
        <dbReference type="Proteomes" id="UP000031937"/>
    </source>
</evidence>
<dbReference type="InterPro" id="IPR058240">
    <property type="entry name" value="rSAM_sf"/>
</dbReference>
<dbReference type="Proteomes" id="UP000031937">
    <property type="component" value="Unassembled WGS sequence"/>
</dbReference>
<dbReference type="InterPro" id="IPR013785">
    <property type="entry name" value="Aldolase_TIM"/>
</dbReference>
<dbReference type="SFLD" id="SFLDS00029">
    <property type="entry name" value="Radical_SAM"/>
    <property type="match status" value="1"/>
</dbReference>
<comment type="similarity">
    <text evidence="2">Belongs to the anaerobic coproporphyrinogen-III oxidase family. HemW subfamily.</text>
</comment>
<dbReference type="GO" id="GO:0004109">
    <property type="term" value="F:coproporphyrinogen oxidase activity"/>
    <property type="evidence" value="ECO:0007669"/>
    <property type="project" value="InterPro"/>
</dbReference>
<protein>
    <recommendedName>
        <fullName evidence="3 10">Heme chaperone HemW</fullName>
    </recommendedName>
</protein>
<keyword evidence="6 10" id="KW-0479">Metal-binding</keyword>
<dbReference type="CDD" id="cd01335">
    <property type="entry name" value="Radical_SAM"/>
    <property type="match status" value="1"/>
</dbReference>
<keyword evidence="9 10" id="KW-0143">Chaperone</keyword>
<dbReference type="PROSITE" id="PS51918">
    <property type="entry name" value="RADICAL_SAM"/>
    <property type="match status" value="1"/>
</dbReference>
<evidence type="ECO:0000256" key="5">
    <source>
        <dbReference type="ARBA" id="ARBA00022691"/>
    </source>
</evidence>
<dbReference type="EMBL" id="JPIT01000018">
    <property type="protein sequence ID" value="KIO45273.1"/>
    <property type="molecule type" value="Genomic_DNA"/>
</dbReference>
<proteinExistence type="inferred from homology"/>
<evidence type="ECO:0000313" key="13">
    <source>
        <dbReference type="EMBL" id="KIO45273.1"/>
    </source>
</evidence>
<dbReference type="GO" id="GO:0005737">
    <property type="term" value="C:cytoplasm"/>
    <property type="evidence" value="ECO:0007669"/>
    <property type="project" value="UniProtKB-SubCell"/>
</dbReference>
<dbReference type="SFLD" id="SFLDG01065">
    <property type="entry name" value="anaerobic_coproporphyrinogen-I"/>
    <property type="match status" value="1"/>
</dbReference>
<accession>A0A0C3RDS6</accession>
<dbReference type="InterPro" id="IPR007197">
    <property type="entry name" value="rSAM"/>
</dbReference>
<dbReference type="GO" id="GO:0046872">
    <property type="term" value="F:metal ion binding"/>
    <property type="evidence" value="ECO:0007669"/>
    <property type="project" value="UniProtKB-UniRule"/>
</dbReference>
<dbReference type="RefSeq" id="WP_041503227.1">
    <property type="nucleotide sequence ID" value="NZ_JPIT01000018.1"/>
</dbReference>
<sequence length="372" mass="43590">MGIYVHIPFCRSKCFYCGFYSVASLQRKEEYVRALCREVELRREYLPSRQADTLYFGGGTPSYLEVNELERIVREVESCWTFSPDSERTLEANPEDVTVEKLRFWKEVGFNRLSIGVQSFDDKVLKQINRTHSARRAEEAVCRAADCGFENIGIDLIIGLPGSTSSDVEHHLKILENLPVSHVSVYLLSIDSNTVFERLAARGKFVPLDDDCLAEQYLLVSDYLKHIGFEHYEISNFAKERRYSKHNTSYWMQRPYLGLGAAAHSYDGDSRQWNVAHLKKYMDALQENRLYFEREELSDRDKYNECIMTRLRTMWGLDIKRLEREYAVYWNRVKHKLPVWRESGLLEIENNIIRLSPRGWLVSDGIFSELFI</sequence>
<reference evidence="12 15" key="1">
    <citation type="submission" date="2014-07" db="EMBL/GenBank/DDBJ databases">
        <title>Porphyromonadaceae bacterium OUH 308042 = ATCC BAA-2681 = DSM 28342 draft genome.</title>
        <authorList>
            <person name="Sydenham T.V."/>
            <person name="Hasman H."/>
            <person name="Justensen U.S."/>
        </authorList>
    </citation>
    <scope>NUCLEOTIDE SEQUENCE [LARGE SCALE GENOMIC DNA]</scope>
    <source>
        <strain evidence="12 15">OUH 308042</strain>
    </source>
</reference>
<reference evidence="13 14" key="2">
    <citation type="submission" date="2014-07" db="EMBL/GenBank/DDBJ databases">
        <title>Porphyromonadaceae bacterium OUH 334697 = ATCC BAA-2682 = DSM 28341 draft genome.</title>
        <authorList>
            <person name="Sydenham T.V."/>
            <person name="Hasman H."/>
            <person name="Justesen U.S."/>
        </authorList>
    </citation>
    <scope>NUCLEOTIDE SEQUENCE [LARGE SCALE GENOMIC DNA]</scope>
    <source>
        <strain evidence="13 14">OUH 334697</strain>
    </source>
</reference>
<comment type="subcellular location">
    <subcellularLocation>
        <location evidence="10">Cytoplasm</location>
    </subcellularLocation>
</comment>
<evidence type="ECO:0000256" key="10">
    <source>
        <dbReference type="RuleBase" id="RU364116"/>
    </source>
</evidence>
<dbReference type="InterPro" id="IPR004559">
    <property type="entry name" value="HemW-like"/>
</dbReference>
<dbReference type="GO" id="GO:0051539">
    <property type="term" value="F:4 iron, 4 sulfur cluster binding"/>
    <property type="evidence" value="ECO:0007669"/>
    <property type="project" value="UniProtKB-UniRule"/>
</dbReference>
<comment type="function">
    <text evidence="10">Probably acts as a heme chaperone, transferring heme to an unknown acceptor. Binds one molecule of heme per monomer, possibly covalently. Binds 1 [4Fe-4S] cluster. The cluster is coordinated with 3 cysteines and an exchangeable S-adenosyl-L-methionine.</text>
</comment>
<feature type="domain" description="Radical SAM core" evidence="11">
    <location>
        <begin position="1"/>
        <end position="230"/>
    </location>
</feature>
<dbReference type="SUPFAM" id="SSF102114">
    <property type="entry name" value="Radical SAM enzymes"/>
    <property type="match status" value="1"/>
</dbReference>
<comment type="caution">
    <text evidence="12">The sequence shown here is derived from an EMBL/GenBank/DDBJ whole genome shotgun (WGS) entry which is preliminary data.</text>
</comment>
<dbReference type="EMBL" id="JPIU01000039">
    <property type="protein sequence ID" value="KIO44471.1"/>
    <property type="molecule type" value="Genomic_DNA"/>
</dbReference>
<keyword evidence="15" id="KW-1185">Reference proteome</keyword>
<dbReference type="NCBIfam" id="TIGR00539">
    <property type="entry name" value="hemN_rel"/>
    <property type="match status" value="1"/>
</dbReference>
<evidence type="ECO:0000256" key="1">
    <source>
        <dbReference type="ARBA" id="ARBA00001966"/>
    </source>
</evidence>
<dbReference type="InterPro" id="IPR034505">
    <property type="entry name" value="Coproporphyrinogen-III_oxidase"/>
</dbReference>
<evidence type="ECO:0000313" key="12">
    <source>
        <dbReference type="EMBL" id="KIO44471.1"/>
    </source>
</evidence>
<organism evidence="12 15">
    <name type="scientific">Sanguibacteroides justesenii</name>
    <dbReference type="NCBI Taxonomy" id="1547597"/>
    <lineage>
        <taxon>Bacteria</taxon>
        <taxon>Pseudomonadati</taxon>
        <taxon>Bacteroidota</taxon>
        <taxon>Bacteroidia</taxon>
        <taxon>Bacteroidales</taxon>
        <taxon>Porphyromonadaceae</taxon>
        <taxon>Sanguibacteroides</taxon>
    </lineage>
</organism>
<evidence type="ECO:0000256" key="3">
    <source>
        <dbReference type="ARBA" id="ARBA00017228"/>
    </source>
</evidence>
<evidence type="ECO:0000259" key="11">
    <source>
        <dbReference type="PROSITE" id="PS51918"/>
    </source>
</evidence>
<evidence type="ECO:0000256" key="2">
    <source>
        <dbReference type="ARBA" id="ARBA00006100"/>
    </source>
</evidence>
<dbReference type="SFLD" id="SFLDF00562">
    <property type="entry name" value="HemN-like__clustered_with_heat"/>
    <property type="match status" value="1"/>
</dbReference>
<comment type="cofactor">
    <cofactor evidence="1">
        <name>[4Fe-4S] cluster</name>
        <dbReference type="ChEBI" id="CHEBI:49883"/>
    </cofactor>
</comment>
<dbReference type="InterPro" id="IPR010723">
    <property type="entry name" value="HemN_C"/>
</dbReference>
<dbReference type="SFLD" id="SFLDF00288">
    <property type="entry name" value="HemN-like__clustered_with_nucl"/>
    <property type="match status" value="1"/>
</dbReference>
<dbReference type="GO" id="GO:0006779">
    <property type="term" value="P:porphyrin-containing compound biosynthetic process"/>
    <property type="evidence" value="ECO:0007669"/>
    <property type="project" value="InterPro"/>
</dbReference>
<evidence type="ECO:0000256" key="7">
    <source>
        <dbReference type="ARBA" id="ARBA00023004"/>
    </source>
</evidence>
<dbReference type="InterPro" id="IPR006638">
    <property type="entry name" value="Elp3/MiaA/NifB-like_rSAM"/>
</dbReference>
<keyword evidence="7 10" id="KW-0408">Iron</keyword>